<proteinExistence type="predicted"/>
<evidence type="ECO:0000313" key="1">
    <source>
        <dbReference type="EMBL" id="KAI3723877.1"/>
    </source>
</evidence>
<organism evidence="1 2">
    <name type="scientific">Cichorium intybus</name>
    <name type="common">Chicory</name>
    <dbReference type="NCBI Taxonomy" id="13427"/>
    <lineage>
        <taxon>Eukaryota</taxon>
        <taxon>Viridiplantae</taxon>
        <taxon>Streptophyta</taxon>
        <taxon>Embryophyta</taxon>
        <taxon>Tracheophyta</taxon>
        <taxon>Spermatophyta</taxon>
        <taxon>Magnoliopsida</taxon>
        <taxon>eudicotyledons</taxon>
        <taxon>Gunneridae</taxon>
        <taxon>Pentapetalae</taxon>
        <taxon>asterids</taxon>
        <taxon>campanulids</taxon>
        <taxon>Asterales</taxon>
        <taxon>Asteraceae</taxon>
        <taxon>Cichorioideae</taxon>
        <taxon>Cichorieae</taxon>
        <taxon>Cichoriinae</taxon>
        <taxon>Cichorium</taxon>
    </lineage>
</organism>
<reference evidence="2" key="1">
    <citation type="journal article" date="2022" name="Mol. Ecol. Resour.">
        <title>The genomes of chicory, endive, great burdock and yacon provide insights into Asteraceae palaeo-polyploidization history and plant inulin production.</title>
        <authorList>
            <person name="Fan W."/>
            <person name="Wang S."/>
            <person name="Wang H."/>
            <person name="Wang A."/>
            <person name="Jiang F."/>
            <person name="Liu H."/>
            <person name="Zhao H."/>
            <person name="Xu D."/>
            <person name="Zhang Y."/>
        </authorList>
    </citation>
    <scope>NUCLEOTIDE SEQUENCE [LARGE SCALE GENOMIC DNA]</scope>
    <source>
        <strain evidence="2">cv. Punajuju</strain>
    </source>
</reference>
<sequence length="205" mass="22790">MPNSQSTLRKKSTRSANSKLHLSTICSLLHINTPLPLIKLTKLINMKKSQPGSSVVLLVLTFSFSVSWATLSSPGSGELISCLQSNSNNVTTISQLIFTPVNSSFQPIWQVAVQNTRFLKPSTPKPSVIVTPVEETLIQTSLYCAKKHGYEIRIRSGGHDYEGLSYTADVPFVMLDFTNMRSIDCTFCRFLFPAMYDLHANEDLI</sequence>
<dbReference type="EMBL" id="CM042014">
    <property type="protein sequence ID" value="KAI3723877.1"/>
    <property type="molecule type" value="Genomic_DNA"/>
</dbReference>
<reference evidence="1 2" key="2">
    <citation type="journal article" date="2022" name="Mol. Ecol. Resour.">
        <title>The genomes of chicory, endive, great burdock and yacon provide insights into Asteraceae paleo-polyploidization history and plant inulin production.</title>
        <authorList>
            <person name="Fan W."/>
            <person name="Wang S."/>
            <person name="Wang H."/>
            <person name="Wang A."/>
            <person name="Jiang F."/>
            <person name="Liu H."/>
            <person name="Zhao H."/>
            <person name="Xu D."/>
            <person name="Zhang Y."/>
        </authorList>
    </citation>
    <scope>NUCLEOTIDE SEQUENCE [LARGE SCALE GENOMIC DNA]</scope>
    <source>
        <strain evidence="2">cv. Punajuju</strain>
        <tissue evidence="1">Leaves</tissue>
    </source>
</reference>
<comment type="caution">
    <text evidence="1">The sequence shown here is derived from an EMBL/GenBank/DDBJ whole genome shotgun (WGS) entry which is preliminary data.</text>
</comment>
<accession>A0ACB9BPG3</accession>
<dbReference type="Proteomes" id="UP001055811">
    <property type="component" value="Linkage Group LG06"/>
</dbReference>
<protein>
    <submittedName>
        <fullName evidence="1">Uncharacterized protein</fullName>
    </submittedName>
</protein>
<gene>
    <name evidence="1" type="ORF">L2E82_35638</name>
</gene>
<name>A0ACB9BPG3_CICIN</name>
<evidence type="ECO:0000313" key="2">
    <source>
        <dbReference type="Proteomes" id="UP001055811"/>
    </source>
</evidence>
<keyword evidence="2" id="KW-1185">Reference proteome</keyword>